<dbReference type="EMBL" id="RCHT01000001">
    <property type="protein sequence ID" value="RLL14745.1"/>
    <property type="molecule type" value="Genomic_DNA"/>
</dbReference>
<dbReference type="Proteomes" id="UP000276301">
    <property type="component" value="Unassembled WGS sequence"/>
</dbReference>
<dbReference type="AlphaFoldDB" id="A0A498CR44"/>
<reference evidence="3 4" key="1">
    <citation type="submission" date="2018-10" db="EMBL/GenBank/DDBJ databases">
        <title>Anaerotruncus faecis sp. nov., isolated from human feces.</title>
        <authorList>
            <person name="Wang Y.-J."/>
        </authorList>
    </citation>
    <scope>NUCLEOTIDE SEQUENCE [LARGE SCALE GENOMIC DNA]</scope>
    <source>
        <strain evidence="3 4">22A2-44</strain>
    </source>
</reference>
<evidence type="ECO:0000313" key="4">
    <source>
        <dbReference type="Proteomes" id="UP000276301"/>
    </source>
</evidence>
<keyword evidence="2" id="KW-0472">Membrane</keyword>
<name>A0A498CR44_9FIRM</name>
<feature type="region of interest" description="Disordered" evidence="1">
    <location>
        <begin position="54"/>
        <end position="77"/>
    </location>
</feature>
<accession>A0A498CR44</accession>
<keyword evidence="2" id="KW-1133">Transmembrane helix</keyword>
<organism evidence="3 4">
    <name type="scientific">Anaerotruncus massiliensis</name>
    <name type="common">ex Liu et al. 2021</name>
    <dbReference type="NCBI Taxonomy" id="2321404"/>
    <lineage>
        <taxon>Bacteria</taxon>
        <taxon>Bacillati</taxon>
        <taxon>Bacillota</taxon>
        <taxon>Clostridia</taxon>
        <taxon>Eubacteriales</taxon>
        <taxon>Oscillospiraceae</taxon>
        <taxon>Anaerotruncus</taxon>
    </lineage>
</organism>
<gene>
    <name evidence="3" type="ORF">D4A47_01830</name>
</gene>
<proteinExistence type="predicted"/>
<feature type="transmembrane region" description="Helical" evidence="2">
    <location>
        <begin position="6"/>
        <end position="23"/>
    </location>
</feature>
<protein>
    <submittedName>
        <fullName evidence="3">Uncharacterized protein</fullName>
    </submittedName>
</protein>
<evidence type="ECO:0000256" key="1">
    <source>
        <dbReference type="SAM" id="MobiDB-lite"/>
    </source>
</evidence>
<feature type="compositionally biased region" description="Polar residues" evidence="1">
    <location>
        <begin position="58"/>
        <end position="70"/>
    </location>
</feature>
<comment type="caution">
    <text evidence="3">The sequence shown here is derived from an EMBL/GenBank/DDBJ whole genome shotgun (WGS) entry which is preliminary data.</text>
</comment>
<evidence type="ECO:0000256" key="2">
    <source>
        <dbReference type="SAM" id="Phobius"/>
    </source>
</evidence>
<sequence length="77" mass="8308">MLLAVGLYALVLWIMYLIIKTAVKNGIRDARVDPASGDWLYRVLRGAFRDALEEHARTQTPPAASQSSGTPGDPPAG</sequence>
<keyword evidence="4" id="KW-1185">Reference proteome</keyword>
<evidence type="ECO:0000313" key="3">
    <source>
        <dbReference type="EMBL" id="RLL14745.1"/>
    </source>
</evidence>
<keyword evidence="2" id="KW-0812">Transmembrane</keyword>